<protein>
    <submittedName>
        <fullName evidence="2">Uncharacterized protein</fullName>
    </submittedName>
</protein>
<dbReference type="AlphaFoldDB" id="A0A917E2B5"/>
<evidence type="ECO:0000256" key="1">
    <source>
        <dbReference type="SAM" id="MobiDB-lite"/>
    </source>
</evidence>
<feature type="compositionally biased region" description="Basic and acidic residues" evidence="1">
    <location>
        <begin position="1"/>
        <end position="28"/>
    </location>
</feature>
<organism evidence="2 3">
    <name type="scientific">Aureimonas endophytica</name>
    <dbReference type="NCBI Taxonomy" id="2027858"/>
    <lineage>
        <taxon>Bacteria</taxon>
        <taxon>Pseudomonadati</taxon>
        <taxon>Pseudomonadota</taxon>
        <taxon>Alphaproteobacteria</taxon>
        <taxon>Hyphomicrobiales</taxon>
        <taxon>Aurantimonadaceae</taxon>
        <taxon>Aureimonas</taxon>
    </lineage>
</organism>
<comment type="caution">
    <text evidence="2">The sequence shown here is derived from an EMBL/GenBank/DDBJ whole genome shotgun (WGS) entry which is preliminary data.</text>
</comment>
<feature type="region of interest" description="Disordered" evidence="1">
    <location>
        <begin position="1"/>
        <end position="43"/>
    </location>
</feature>
<dbReference type="Proteomes" id="UP000644699">
    <property type="component" value="Unassembled WGS sequence"/>
</dbReference>
<keyword evidence="3" id="KW-1185">Reference proteome</keyword>
<evidence type="ECO:0000313" key="2">
    <source>
        <dbReference type="EMBL" id="GGD95997.1"/>
    </source>
</evidence>
<evidence type="ECO:0000313" key="3">
    <source>
        <dbReference type="Proteomes" id="UP000644699"/>
    </source>
</evidence>
<reference evidence="2" key="2">
    <citation type="submission" date="2020-09" db="EMBL/GenBank/DDBJ databases">
        <authorList>
            <person name="Sun Q."/>
            <person name="Zhou Y."/>
        </authorList>
    </citation>
    <scope>NUCLEOTIDE SEQUENCE</scope>
    <source>
        <strain evidence="2">CGMCC 1.15367</strain>
    </source>
</reference>
<dbReference type="EMBL" id="BMIQ01000002">
    <property type="protein sequence ID" value="GGD95997.1"/>
    <property type="molecule type" value="Genomic_DNA"/>
</dbReference>
<accession>A0A917E2B5</accession>
<proteinExistence type="predicted"/>
<gene>
    <name evidence="2" type="ORF">GCM10011390_13440</name>
</gene>
<reference evidence="2" key="1">
    <citation type="journal article" date="2014" name="Int. J. Syst. Evol. Microbiol.">
        <title>Complete genome sequence of Corynebacterium casei LMG S-19264T (=DSM 44701T), isolated from a smear-ripened cheese.</title>
        <authorList>
            <consortium name="US DOE Joint Genome Institute (JGI-PGF)"/>
            <person name="Walter F."/>
            <person name="Albersmeier A."/>
            <person name="Kalinowski J."/>
            <person name="Ruckert C."/>
        </authorList>
    </citation>
    <scope>NUCLEOTIDE SEQUENCE</scope>
    <source>
        <strain evidence="2">CGMCC 1.15367</strain>
    </source>
</reference>
<sequence>MEREAQAAETERQREAERQGDPTAEKRQVARWHGAGPFDPAAPPIRRLASRFAARHGASRNGTQITAAGLGG</sequence>
<name>A0A917E2B5_9HYPH</name>